<dbReference type="Pfam" id="PF04488">
    <property type="entry name" value="Gly_transf_sug"/>
    <property type="match status" value="1"/>
</dbReference>
<organism evidence="2 3">
    <name type="scientific">Bacteroides stercorirosoris</name>
    <dbReference type="NCBI Taxonomy" id="871324"/>
    <lineage>
        <taxon>Bacteria</taxon>
        <taxon>Pseudomonadati</taxon>
        <taxon>Bacteroidota</taxon>
        <taxon>Bacteroidia</taxon>
        <taxon>Bacteroidales</taxon>
        <taxon>Bacteroidaceae</taxon>
        <taxon>Bacteroides</taxon>
    </lineage>
</organism>
<dbReference type="InterPro" id="IPR051706">
    <property type="entry name" value="Glycosyltransferase_domain"/>
</dbReference>
<dbReference type="RefSeq" id="WP_117988522.1">
    <property type="nucleotide sequence ID" value="NZ_CABMFG010000051.1"/>
</dbReference>
<dbReference type="GO" id="GO:0016020">
    <property type="term" value="C:membrane"/>
    <property type="evidence" value="ECO:0007669"/>
    <property type="project" value="GOC"/>
</dbReference>
<dbReference type="AlphaFoldDB" id="A0A413GXF4"/>
<sequence length="249" mass="29784">MIPKVIHYCWLSGEAYPQKIEYCIATWHKIIPDYTFVLWDWQKCLDENIVIPWVKEAFDKKKYAFAADFIRMYALYKYGGIYLDSDVEVVKPFDDLLFLPYFIGREGVGNRVEVAAFGAEKGCEWIKLCMDYYEDRNFIKLDGTLDTKVIPDIVYEIITSHYRINNIENTISFIQSEKVFNQFPNDWFCANVHIRSDDMKPTYIVSENTYCVHHFVNSWLKVNKFRLFGKHLLLKFRDFFKRKIKDYIN</sequence>
<dbReference type="PANTHER" id="PTHR32385">
    <property type="entry name" value="MANNOSYL PHOSPHORYLINOSITOL CERAMIDE SYNTHASE"/>
    <property type="match status" value="1"/>
</dbReference>
<keyword evidence="1 2" id="KW-0808">Transferase</keyword>
<dbReference type="OrthoDB" id="9802987at2"/>
<accession>A0A413GXF4</accession>
<reference evidence="2 3" key="1">
    <citation type="submission" date="2018-08" db="EMBL/GenBank/DDBJ databases">
        <title>A genome reference for cultivated species of the human gut microbiota.</title>
        <authorList>
            <person name="Zou Y."/>
            <person name="Xue W."/>
            <person name="Luo G."/>
        </authorList>
    </citation>
    <scope>NUCLEOTIDE SEQUENCE [LARGE SCALE GENOMIC DNA]</scope>
    <source>
        <strain evidence="2 3">OF03-9BH</strain>
    </source>
</reference>
<name>A0A413GXF4_9BACE</name>
<protein>
    <submittedName>
        <fullName evidence="2">Glycosyl transferase</fullName>
    </submittedName>
</protein>
<dbReference type="PANTHER" id="PTHR32385:SF15">
    <property type="entry name" value="INOSITOL PHOSPHOCERAMIDE MANNOSYLTRANSFERASE 1"/>
    <property type="match status" value="1"/>
</dbReference>
<dbReference type="SUPFAM" id="SSF53448">
    <property type="entry name" value="Nucleotide-diphospho-sugar transferases"/>
    <property type="match status" value="1"/>
</dbReference>
<evidence type="ECO:0000313" key="3">
    <source>
        <dbReference type="Proteomes" id="UP000286075"/>
    </source>
</evidence>
<proteinExistence type="predicted"/>
<dbReference type="InterPro" id="IPR029044">
    <property type="entry name" value="Nucleotide-diphossugar_trans"/>
</dbReference>
<dbReference type="Proteomes" id="UP000286075">
    <property type="component" value="Unassembled WGS sequence"/>
</dbReference>
<gene>
    <name evidence="2" type="ORF">DXA68_20765</name>
</gene>
<dbReference type="Gene3D" id="3.90.550.20">
    <property type="match status" value="1"/>
</dbReference>
<dbReference type="GO" id="GO:0051999">
    <property type="term" value="P:mannosyl-inositol phosphorylceramide biosynthetic process"/>
    <property type="evidence" value="ECO:0007669"/>
    <property type="project" value="TreeGrafter"/>
</dbReference>
<comment type="caution">
    <text evidence="2">The sequence shown here is derived from an EMBL/GenBank/DDBJ whole genome shotgun (WGS) entry which is preliminary data.</text>
</comment>
<dbReference type="EMBL" id="QSCF01000051">
    <property type="protein sequence ID" value="RGX75813.1"/>
    <property type="molecule type" value="Genomic_DNA"/>
</dbReference>
<evidence type="ECO:0000256" key="1">
    <source>
        <dbReference type="ARBA" id="ARBA00022679"/>
    </source>
</evidence>
<dbReference type="InterPro" id="IPR007577">
    <property type="entry name" value="GlycoTrfase_DXD_sugar-bd_CS"/>
</dbReference>
<evidence type="ECO:0000313" key="2">
    <source>
        <dbReference type="EMBL" id="RGX75813.1"/>
    </source>
</evidence>
<dbReference type="GO" id="GO:0000030">
    <property type="term" value="F:mannosyltransferase activity"/>
    <property type="evidence" value="ECO:0007669"/>
    <property type="project" value="TreeGrafter"/>
</dbReference>